<name>A0A5J6WJF8_MORMI</name>
<dbReference type="AlphaFoldDB" id="A0A5J6WJF8"/>
<evidence type="ECO:0000313" key="2">
    <source>
        <dbReference type="Proteomes" id="UP000327424"/>
    </source>
</evidence>
<dbReference type="KEGG" id="mmaa:FR932_10160"/>
<organism evidence="1 2">
    <name type="scientific">Moritella marina ATCC 15381</name>
    <dbReference type="NCBI Taxonomy" id="1202962"/>
    <lineage>
        <taxon>Bacteria</taxon>
        <taxon>Pseudomonadati</taxon>
        <taxon>Pseudomonadota</taxon>
        <taxon>Gammaproteobacteria</taxon>
        <taxon>Alteromonadales</taxon>
        <taxon>Moritellaceae</taxon>
        <taxon>Moritella</taxon>
    </lineage>
</organism>
<dbReference type="Pfam" id="PF12525">
    <property type="entry name" value="DUF3726"/>
    <property type="match status" value="1"/>
</dbReference>
<reference evidence="1 2" key="1">
    <citation type="submission" date="2019-09" db="EMBL/GenBank/DDBJ databases">
        <title>Hybrid Assembly of the complete Genome of the Deep-Sea Bacterium Moritella marina from long Nanopore and Illumina reads.</title>
        <authorList>
            <person name="Magin S."/>
            <person name="Georgoulis A."/>
            <person name="Papadimitriou K."/>
            <person name="Iliakis G."/>
            <person name="Vorgias C.E."/>
        </authorList>
    </citation>
    <scope>NUCLEOTIDE SEQUENCE [LARGE SCALE GENOMIC DNA]</scope>
    <source>
        <strain evidence="1 2">MP-1</strain>
    </source>
</reference>
<dbReference type="EMBL" id="CP044399">
    <property type="protein sequence ID" value="QFI38183.1"/>
    <property type="molecule type" value="Genomic_DNA"/>
</dbReference>
<dbReference type="Proteomes" id="UP000327424">
    <property type="component" value="Chromosome"/>
</dbReference>
<sequence length="243" mass="26537">MIVSHNELVSVVNKAFLGMRRSCGEADVIANMVAGLQIVGLNGIGHFNNAAQFLTAEKDSPVDIFITNEGGLVVDLHGCSLACHLPVVIDYALEKMVGKKHLTIELKNCHNRWLAYNELVKLAAKGLACKAQWNNGSSPQNTLYILNQGCVSPELFLSDHLDLAGRTLHDMTIQLSVKNFDIAGYSAGYTKHIKSSALNNAQRDTWYEGISVDDEEWEVLKRTATALLVENSEQSVKGAGELV</sequence>
<keyword evidence="2" id="KW-1185">Reference proteome</keyword>
<gene>
    <name evidence="1" type="ORF">FR932_10160</name>
</gene>
<proteinExistence type="predicted"/>
<dbReference type="OrthoDB" id="5792746at2"/>
<evidence type="ECO:0000313" key="1">
    <source>
        <dbReference type="EMBL" id="QFI38183.1"/>
    </source>
</evidence>
<protein>
    <submittedName>
        <fullName evidence="1">DUF3726 domain-containing protein</fullName>
    </submittedName>
</protein>
<accession>A0A5J6WJF8</accession>
<dbReference type="InterPro" id="IPR022201">
    <property type="entry name" value="DUF3726"/>
</dbReference>
<dbReference type="RefSeq" id="WP_019440504.1">
    <property type="nucleotide sequence ID" value="NZ_ALOE01000009.1"/>
</dbReference>